<reference evidence="1 2" key="1">
    <citation type="journal article" date="2016" name="Mol. Biol. Evol.">
        <title>Genome-Wide Survey of Gut Fungi (Harpellales) Reveals the First Horizontally Transferred Ubiquitin Gene from a Mosquito Host.</title>
        <authorList>
            <person name="Wang Y."/>
            <person name="White M.M."/>
            <person name="Kvist S."/>
            <person name="Moncalvo J.M."/>
        </authorList>
    </citation>
    <scope>NUCLEOTIDE SEQUENCE [LARGE SCALE GENOMIC DNA]</scope>
    <source>
        <strain evidence="1 2">ALG-7-W6</strain>
    </source>
</reference>
<accession>A0A1R0H6Q0</accession>
<proteinExistence type="predicted"/>
<comment type="caution">
    <text evidence="1">The sequence shown here is derived from an EMBL/GenBank/DDBJ whole genome shotgun (WGS) entry which is preliminary data.</text>
</comment>
<dbReference type="AlphaFoldDB" id="A0A1R0H6Q0"/>
<gene>
    <name evidence="1" type="ORF">AYI68_g1033</name>
</gene>
<name>A0A1R0H6Q0_9FUNG</name>
<dbReference type="Proteomes" id="UP000187455">
    <property type="component" value="Unassembled WGS sequence"/>
</dbReference>
<sequence length="165" mass="18441">MRMVMRNHELFESGAYPYGFAPEVEAWLEVANDRESDDLDQSVKLAGEAAMEDLMSSLMVLSLSADPNPPVRFSPIIPTVGAVQKLSVVSTGSNCRSVDRWSKGVIPDLKSLLGEGDRCTSDSVLSVASPLATQQQFQSEDLYQYKWYRESAYDTMYSETQSFYQ</sequence>
<protein>
    <submittedName>
        <fullName evidence="1">Uncharacterized protein</fullName>
    </submittedName>
</protein>
<evidence type="ECO:0000313" key="1">
    <source>
        <dbReference type="EMBL" id="OLY84793.1"/>
    </source>
</evidence>
<dbReference type="EMBL" id="LSSL01000356">
    <property type="protein sequence ID" value="OLY84793.1"/>
    <property type="molecule type" value="Genomic_DNA"/>
</dbReference>
<organism evidence="1 2">
    <name type="scientific">Smittium mucronatum</name>
    <dbReference type="NCBI Taxonomy" id="133383"/>
    <lineage>
        <taxon>Eukaryota</taxon>
        <taxon>Fungi</taxon>
        <taxon>Fungi incertae sedis</taxon>
        <taxon>Zoopagomycota</taxon>
        <taxon>Kickxellomycotina</taxon>
        <taxon>Harpellomycetes</taxon>
        <taxon>Harpellales</taxon>
        <taxon>Legeriomycetaceae</taxon>
        <taxon>Smittium</taxon>
    </lineage>
</organism>
<keyword evidence="2" id="KW-1185">Reference proteome</keyword>
<evidence type="ECO:0000313" key="2">
    <source>
        <dbReference type="Proteomes" id="UP000187455"/>
    </source>
</evidence>